<evidence type="ECO:0000256" key="2">
    <source>
        <dbReference type="ARBA" id="ARBA00012438"/>
    </source>
</evidence>
<evidence type="ECO:0000313" key="7">
    <source>
        <dbReference type="EMBL" id="SFO61751.1"/>
    </source>
</evidence>
<dbReference type="SUPFAM" id="SSF55874">
    <property type="entry name" value="ATPase domain of HSP90 chaperone/DNA topoisomerase II/histidine kinase"/>
    <property type="match status" value="1"/>
</dbReference>
<dbReference type="Pfam" id="PF07494">
    <property type="entry name" value="Reg_prop"/>
    <property type="match status" value="1"/>
</dbReference>
<dbReference type="Gene3D" id="1.10.287.130">
    <property type="match status" value="1"/>
</dbReference>
<dbReference type="Gene3D" id="2.60.40.10">
    <property type="entry name" value="Immunoglobulins"/>
    <property type="match status" value="1"/>
</dbReference>
<dbReference type="InterPro" id="IPR013783">
    <property type="entry name" value="Ig-like_fold"/>
</dbReference>
<dbReference type="SMART" id="SM00387">
    <property type="entry name" value="HATPase_c"/>
    <property type="match status" value="1"/>
</dbReference>
<proteinExistence type="predicted"/>
<dbReference type="InterPro" id="IPR004358">
    <property type="entry name" value="Sig_transdc_His_kin-like_C"/>
</dbReference>
<dbReference type="InterPro" id="IPR003661">
    <property type="entry name" value="HisK_dim/P_dom"/>
</dbReference>
<keyword evidence="4" id="KW-0812">Transmembrane</keyword>
<gene>
    <name evidence="7" type="ORF">SAMN04488519_10979</name>
</gene>
<protein>
    <recommendedName>
        <fullName evidence="2">histidine kinase</fullName>
        <ecNumber evidence="2">2.7.13.3</ecNumber>
    </recommendedName>
</protein>
<keyword evidence="4" id="KW-0472">Membrane</keyword>
<dbReference type="InterPro" id="IPR015943">
    <property type="entry name" value="WD40/YVTN_repeat-like_dom_sf"/>
</dbReference>
<keyword evidence="4" id="KW-1133">Transmembrane helix</keyword>
<dbReference type="PRINTS" id="PR00344">
    <property type="entry name" value="BCTRLSENSOR"/>
</dbReference>
<dbReference type="Gene3D" id="2.130.10.10">
    <property type="entry name" value="YVTN repeat-like/Quinoprotein amine dehydrogenase"/>
    <property type="match status" value="2"/>
</dbReference>
<feature type="transmembrane region" description="Helical" evidence="4">
    <location>
        <begin position="738"/>
        <end position="759"/>
    </location>
</feature>
<dbReference type="EMBL" id="FOVW01000009">
    <property type="protein sequence ID" value="SFO61751.1"/>
    <property type="molecule type" value="Genomic_DNA"/>
</dbReference>
<dbReference type="STRING" id="226506.SAMN04488519_10979"/>
<dbReference type="PANTHER" id="PTHR43547:SF2">
    <property type="entry name" value="HYBRID SIGNAL TRANSDUCTION HISTIDINE KINASE C"/>
    <property type="match status" value="1"/>
</dbReference>
<keyword evidence="8" id="KW-1185">Reference proteome</keyword>
<dbReference type="CDD" id="cd00082">
    <property type="entry name" value="HisKA"/>
    <property type="match status" value="1"/>
</dbReference>
<reference evidence="8" key="1">
    <citation type="submission" date="2016-10" db="EMBL/GenBank/DDBJ databases">
        <authorList>
            <person name="Varghese N."/>
            <person name="Submissions S."/>
        </authorList>
    </citation>
    <scope>NUCLEOTIDE SEQUENCE [LARGE SCALE GENOMIC DNA]</scope>
    <source>
        <strain evidence="8">DSM 15282</strain>
    </source>
</reference>
<dbReference type="InterPro" id="IPR036890">
    <property type="entry name" value="HATPase_C_sf"/>
</dbReference>
<dbReference type="InterPro" id="IPR005467">
    <property type="entry name" value="His_kinase_dom"/>
</dbReference>
<evidence type="ECO:0000256" key="4">
    <source>
        <dbReference type="SAM" id="Phobius"/>
    </source>
</evidence>
<dbReference type="Pfam" id="PF00512">
    <property type="entry name" value="HisKA"/>
    <property type="match status" value="1"/>
</dbReference>
<dbReference type="EC" id="2.7.13.3" evidence="2"/>
<evidence type="ECO:0000256" key="1">
    <source>
        <dbReference type="ARBA" id="ARBA00000085"/>
    </source>
</evidence>
<dbReference type="PANTHER" id="PTHR43547">
    <property type="entry name" value="TWO-COMPONENT HISTIDINE KINASE"/>
    <property type="match status" value="1"/>
</dbReference>
<dbReference type="Gene3D" id="3.30.565.10">
    <property type="entry name" value="Histidine kinase-like ATPase, C-terminal domain"/>
    <property type="match status" value="1"/>
</dbReference>
<name>A0A1I5INK8_9BACT</name>
<dbReference type="InterPro" id="IPR011110">
    <property type="entry name" value="Reg_prop"/>
</dbReference>
<sequence>MKLNTLRFLLLITFTVITVATQAQTFKFNSNPKGVQLPVQTVLQAEQDTLGRIWFSTTRGIFFSDGFQTYELPDSLKSLFDYQINIHKDEDGMIWLYNDRGYGKFLKGGYGSWEEVSFPEKLRDNDVFYIFFSTRGKGKEKEYVLDTNYELIFWREGEQAHVFYKKNKDWGKLGHLGGSRDYPIFFLSNSTLRFVNGKFDEYNWENSILPSPPVMVKKSPETEEFYFLGSNYLAKGDSELNASEIIDSNLKKDFTFLRDYFDLQFSKGSVFYFFNSNLRKLSYGTQRFLDINIEPLFRVFYIHDFLIDREGVLWIVTSRGLVNLNSLAFQTYNAQVSGLLSDEVTAISNIPGEDSYLIGFNNGIQKVSRSGIQNIYVDSNSGVIPNSRIVNFSIQDENTIWFSANIRGVGKYNVKTGNVQIFPHPEKEGVSSIYAFGDSLMITTPKSVYLASTKGNFQNLYSNSLKSQLEEIMNGFYHLRKAGKLSDGRKIIIRASRLVNERRIIQENGLLIAEGYDYLETENGILLGTETGLKIIKNDTILPFEVNGNTVNRAVFSILKDSKGVIWLGTDDGIFKIDQLQIKHLNSQNGLADNETNRGALIEGNRGLILIGTLDGFSIFKPDEQFFAQGEPKLHLNSIFLGGNQIEEGAELKVPYEKNTLEINYSAIGFNEEDELWVHYRVIGLNENWEILKNPKSSRIFLPNLPAGEYQVEIKASYEGTNFSDAITTPVFTVLRPFYLRAWFLIMLALFLVGVGFFINSFFDQLRKLGVLESVLSKKDKEKVHAEEQFKNVWDSSKDALLLSIDGKKIVAANPSFAFLVKKAPENLEGENLQEIIQDTKFFKSFYKTLDQLDTIGLTFLQEVKWSNQSLEMEVYTKVINSEIQDGRLILTVFRDVTIERQIEKKLTEAKEKAEEANRFKTSLLSNVSHEIRTPLNVILGGTEHIMMQYSKDPKLLSELDLILQSGERLLTTISSILDMAKIEANKMQVSYSFFDVKAFISAIMKPYFSHAERKGLQLELEFLKDRIEGSSDKRFLEMIINNLIGNAMKYTESGVVKMTVDHVGDHLKIEILDNGVGMEEDFLQKVFDPFEQESSGNQRKFEGTGLGMTITKNLLELLKGSIHLESAKNKGTRVIVEIPLSES</sequence>
<keyword evidence="5" id="KW-0732">Signal</keyword>
<keyword evidence="7" id="KW-0418">Kinase</keyword>
<dbReference type="Pfam" id="PF02518">
    <property type="entry name" value="HATPase_c"/>
    <property type="match status" value="1"/>
</dbReference>
<keyword evidence="3" id="KW-0597">Phosphoprotein</keyword>
<dbReference type="RefSeq" id="WP_091655067.1">
    <property type="nucleotide sequence ID" value="NZ_FOVW01000009.1"/>
</dbReference>
<dbReference type="SUPFAM" id="SSF47384">
    <property type="entry name" value="Homodimeric domain of signal transducing histidine kinase"/>
    <property type="match status" value="1"/>
</dbReference>
<evidence type="ECO:0000256" key="3">
    <source>
        <dbReference type="ARBA" id="ARBA00022553"/>
    </source>
</evidence>
<dbReference type="InterPro" id="IPR003594">
    <property type="entry name" value="HATPase_dom"/>
</dbReference>
<dbReference type="AlphaFoldDB" id="A0A1I5INK8"/>
<dbReference type="InterPro" id="IPR036097">
    <property type="entry name" value="HisK_dim/P_sf"/>
</dbReference>
<evidence type="ECO:0000256" key="5">
    <source>
        <dbReference type="SAM" id="SignalP"/>
    </source>
</evidence>
<dbReference type="GO" id="GO:0000155">
    <property type="term" value="F:phosphorelay sensor kinase activity"/>
    <property type="evidence" value="ECO:0007669"/>
    <property type="project" value="InterPro"/>
</dbReference>
<dbReference type="PROSITE" id="PS50109">
    <property type="entry name" value="HIS_KIN"/>
    <property type="match status" value="1"/>
</dbReference>
<evidence type="ECO:0000313" key="8">
    <source>
        <dbReference type="Proteomes" id="UP000199564"/>
    </source>
</evidence>
<accession>A0A1I5INK8</accession>
<keyword evidence="7" id="KW-0808">Transferase</keyword>
<dbReference type="Gene3D" id="3.30.450.20">
    <property type="entry name" value="PAS domain"/>
    <property type="match status" value="1"/>
</dbReference>
<dbReference type="Proteomes" id="UP000199564">
    <property type="component" value="Unassembled WGS sequence"/>
</dbReference>
<feature type="chain" id="PRO_5011516091" description="histidine kinase" evidence="5">
    <location>
        <begin position="24"/>
        <end position="1144"/>
    </location>
</feature>
<evidence type="ECO:0000259" key="6">
    <source>
        <dbReference type="PROSITE" id="PS50109"/>
    </source>
</evidence>
<feature type="domain" description="Histidine kinase" evidence="6">
    <location>
        <begin position="927"/>
        <end position="1143"/>
    </location>
</feature>
<feature type="signal peptide" evidence="5">
    <location>
        <begin position="1"/>
        <end position="23"/>
    </location>
</feature>
<comment type="catalytic activity">
    <reaction evidence="1">
        <text>ATP + protein L-histidine = ADP + protein N-phospho-L-histidine.</text>
        <dbReference type="EC" id="2.7.13.3"/>
    </reaction>
</comment>
<dbReference type="SMART" id="SM00388">
    <property type="entry name" value="HisKA"/>
    <property type="match status" value="1"/>
</dbReference>
<organism evidence="7 8">
    <name type="scientific">Algoriphagus ornithinivorans</name>
    <dbReference type="NCBI Taxonomy" id="226506"/>
    <lineage>
        <taxon>Bacteria</taxon>
        <taxon>Pseudomonadati</taxon>
        <taxon>Bacteroidota</taxon>
        <taxon>Cytophagia</taxon>
        <taxon>Cytophagales</taxon>
        <taxon>Cyclobacteriaceae</taxon>
        <taxon>Algoriphagus</taxon>
    </lineage>
</organism>